<evidence type="ECO:0000259" key="2">
    <source>
        <dbReference type="Pfam" id="PF22827"/>
    </source>
</evidence>
<accession>A0ABW5ZYS4</accession>
<organism evidence="3 4">
    <name type="scientific">Psychroserpens luteus</name>
    <dbReference type="NCBI Taxonomy" id="1434066"/>
    <lineage>
        <taxon>Bacteria</taxon>
        <taxon>Pseudomonadati</taxon>
        <taxon>Bacteroidota</taxon>
        <taxon>Flavobacteriia</taxon>
        <taxon>Flavobacteriales</taxon>
        <taxon>Flavobacteriaceae</taxon>
        <taxon>Psychroserpens</taxon>
    </lineage>
</organism>
<keyword evidence="1" id="KW-1133">Transmembrane helix</keyword>
<feature type="domain" description="Gliding motility protein GldL-like N-terminal" evidence="2">
    <location>
        <begin position="16"/>
        <end position="54"/>
    </location>
</feature>
<feature type="transmembrane region" description="Helical" evidence="1">
    <location>
        <begin position="33"/>
        <end position="57"/>
    </location>
</feature>
<keyword evidence="1" id="KW-0472">Membrane</keyword>
<proteinExistence type="predicted"/>
<reference evidence="4" key="1">
    <citation type="journal article" date="2019" name="Int. J. Syst. Evol. Microbiol.">
        <title>The Global Catalogue of Microorganisms (GCM) 10K type strain sequencing project: providing services to taxonomists for standard genome sequencing and annotation.</title>
        <authorList>
            <consortium name="The Broad Institute Genomics Platform"/>
            <consortium name="The Broad Institute Genome Sequencing Center for Infectious Disease"/>
            <person name="Wu L."/>
            <person name="Ma J."/>
        </authorList>
    </citation>
    <scope>NUCLEOTIDE SEQUENCE [LARGE SCALE GENOMIC DNA]</scope>
    <source>
        <strain evidence="4">KCTC 32514</strain>
    </source>
</reference>
<gene>
    <name evidence="3" type="ORF">ACFS29_18025</name>
</gene>
<protein>
    <recommendedName>
        <fullName evidence="2">Gliding motility protein GldL-like N-terminal domain-containing protein</fullName>
    </recommendedName>
</protein>
<evidence type="ECO:0000313" key="4">
    <source>
        <dbReference type="Proteomes" id="UP001597548"/>
    </source>
</evidence>
<dbReference type="InterPro" id="IPR055087">
    <property type="entry name" value="GldL-like_N"/>
</dbReference>
<keyword evidence="4" id="KW-1185">Reference proteome</keyword>
<dbReference type="Pfam" id="PF22827">
    <property type="entry name" value="GldL_N"/>
    <property type="match status" value="1"/>
</dbReference>
<dbReference type="EMBL" id="JBHUOS010000015">
    <property type="protein sequence ID" value="MFD2917555.1"/>
    <property type="molecule type" value="Genomic_DNA"/>
</dbReference>
<comment type="caution">
    <text evidence="3">The sequence shown here is derived from an EMBL/GenBank/DDBJ whole genome shotgun (WGS) entry which is preliminary data.</text>
</comment>
<keyword evidence="1" id="KW-0812">Transmembrane</keyword>
<dbReference type="RefSeq" id="WP_194509644.1">
    <property type="nucleotide sequence ID" value="NZ_JADILU010000009.1"/>
</dbReference>
<evidence type="ECO:0000313" key="3">
    <source>
        <dbReference type="EMBL" id="MFD2917555.1"/>
    </source>
</evidence>
<evidence type="ECO:0000256" key="1">
    <source>
        <dbReference type="SAM" id="Phobius"/>
    </source>
</evidence>
<dbReference type="Proteomes" id="UP001597548">
    <property type="component" value="Unassembled WGS sequence"/>
</dbReference>
<sequence length="64" mass="7134">MNLRKLIPAAIILLLGIGATILGALFKIQHWPYGAMILTFGTFLELIAIIIAIYTLIKMYRSKS</sequence>
<name>A0ABW5ZYS4_9FLAO</name>